<dbReference type="EMBL" id="CP146612">
    <property type="protein sequence ID" value="WWX24783.1"/>
    <property type="molecule type" value="Genomic_DNA"/>
</dbReference>
<accession>A0ABZ2J7M9</accession>
<name>A0ABZ2J7M9_9CHLR</name>
<sequence>MAKIQIDLSPQEDKIVEVYKLMNNLKTKQEAVKRMIQYFKVEIKPKNVEEKDYYSV</sequence>
<dbReference type="Proteomes" id="UP001375370">
    <property type="component" value="Chromosome"/>
</dbReference>
<dbReference type="RefSeq" id="WP_338736903.1">
    <property type="nucleotide sequence ID" value="NZ_CP146612.1"/>
</dbReference>
<protein>
    <submittedName>
        <fullName evidence="1">Uncharacterized protein</fullName>
    </submittedName>
</protein>
<gene>
    <name evidence="1" type="ORF">V8247_05820</name>
</gene>
<keyword evidence="2" id="KW-1185">Reference proteome</keyword>
<proteinExistence type="predicted"/>
<organism evidence="1 2">
    <name type="scientific">Candidatus Dehalogenimonas loeffleri</name>
    <dbReference type="NCBI Taxonomy" id="3127115"/>
    <lineage>
        <taxon>Bacteria</taxon>
        <taxon>Bacillati</taxon>
        <taxon>Chloroflexota</taxon>
        <taxon>Dehalococcoidia</taxon>
        <taxon>Dehalococcoidales</taxon>
        <taxon>Dehalococcoidaceae</taxon>
        <taxon>Dehalogenimonas</taxon>
    </lineage>
</organism>
<evidence type="ECO:0000313" key="2">
    <source>
        <dbReference type="Proteomes" id="UP001375370"/>
    </source>
</evidence>
<reference evidence="1 2" key="1">
    <citation type="submission" date="2024-03" db="EMBL/GenBank/DDBJ databases">
        <title>A Dehalogenimonas Isolated from Estuarine Sediments Dihaloeliminates Chlorinated Alkanes.</title>
        <authorList>
            <person name="Yang Y."/>
            <person name="Wang H."/>
        </authorList>
    </citation>
    <scope>NUCLEOTIDE SEQUENCE [LARGE SCALE GENOMIC DNA]</scope>
    <source>
        <strain evidence="1 2">W</strain>
    </source>
</reference>
<evidence type="ECO:0000313" key="1">
    <source>
        <dbReference type="EMBL" id="WWX24783.1"/>
    </source>
</evidence>